<feature type="compositionally biased region" description="Polar residues" evidence="1">
    <location>
        <begin position="187"/>
        <end position="197"/>
    </location>
</feature>
<feature type="compositionally biased region" description="Low complexity" evidence="1">
    <location>
        <begin position="263"/>
        <end position="275"/>
    </location>
</feature>
<evidence type="ECO:0000313" key="2">
    <source>
        <dbReference type="EMBL" id="KIJ30301.1"/>
    </source>
</evidence>
<dbReference type="AlphaFoldDB" id="A0A0C9UY41"/>
<feature type="compositionally biased region" description="Polar residues" evidence="1">
    <location>
        <begin position="212"/>
        <end position="258"/>
    </location>
</feature>
<feature type="compositionally biased region" description="Basic and acidic residues" evidence="1">
    <location>
        <begin position="521"/>
        <end position="531"/>
    </location>
</feature>
<keyword evidence="3" id="KW-1185">Reference proteome</keyword>
<feature type="compositionally biased region" description="Polar residues" evidence="1">
    <location>
        <begin position="134"/>
        <end position="148"/>
    </location>
</feature>
<reference evidence="2 3" key="1">
    <citation type="submission" date="2014-06" db="EMBL/GenBank/DDBJ databases">
        <title>Evolutionary Origins and Diversification of the Mycorrhizal Mutualists.</title>
        <authorList>
            <consortium name="DOE Joint Genome Institute"/>
            <consortium name="Mycorrhizal Genomics Consortium"/>
            <person name="Kohler A."/>
            <person name="Kuo A."/>
            <person name="Nagy L.G."/>
            <person name="Floudas D."/>
            <person name="Copeland A."/>
            <person name="Barry K.W."/>
            <person name="Cichocki N."/>
            <person name="Veneault-Fourrey C."/>
            <person name="LaButti K."/>
            <person name="Lindquist E.A."/>
            <person name="Lipzen A."/>
            <person name="Lundell T."/>
            <person name="Morin E."/>
            <person name="Murat C."/>
            <person name="Riley R."/>
            <person name="Ohm R."/>
            <person name="Sun H."/>
            <person name="Tunlid A."/>
            <person name="Henrissat B."/>
            <person name="Grigoriev I.V."/>
            <person name="Hibbett D.S."/>
            <person name="Martin F."/>
        </authorList>
    </citation>
    <scope>NUCLEOTIDE SEQUENCE [LARGE SCALE GENOMIC DNA]</scope>
    <source>
        <strain evidence="2 3">SS14</strain>
    </source>
</reference>
<feature type="compositionally biased region" description="Low complexity" evidence="1">
    <location>
        <begin position="461"/>
        <end position="471"/>
    </location>
</feature>
<protein>
    <submittedName>
        <fullName evidence="2">Uncharacterized protein</fullName>
    </submittedName>
</protein>
<dbReference type="Proteomes" id="UP000054279">
    <property type="component" value="Unassembled WGS sequence"/>
</dbReference>
<accession>A0A0C9UY41</accession>
<proteinExistence type="predicted"/>
<feature type="region of interest" description="Disordered" evidence="1">
    <location>
        <begin position="117"/>
        <end position="576"/>
    </location>
</feature>
<evidence type="ECO:0000313" key="3">
    <source>
        <dbReference type="Proteomes" id="UP000054279"/>
    </source>
</evidence>
<dbReference type="HOGENOM" id="CLU_333180_0_0_1"/>
<feature type="region of interest" description="Disordered" evidence="1">
    <location>
        <begin position="836"/>
        <end position="880"/>
    </location>
</feature>
<dbReference type="EMBL" id="KN837264">
    <property type="protein sequence ID" value="KIJ30301.1"/>
    <property type="molecule type" value="Genomic_DNA"/>
</dbReference>
<feature type="compositionally biased region" description="Low complexity" evidence="1">
    <location>
        <begin position="163"/>
        <end position="182"/>
    </location>
</feature>
<feature type="region of interest" description="Disordered" evidence="1">
    <location>
        <begin position="1"/>
        <end position="44"/>
    </location>
</feature>
<organism evidence="2 3">
    <name type="scientific">Sphaerobolus stellatus (strain SS14)</name>
    <dbReference type="NCBI Taxonomy" id="990650"/>
    <lineage>
        <taxon>Eukaryota</taxon>
        <taxon>Fungi</taxon>
        <taxon>Dikarya</taxon>
        <taxon>Basidiomycota</taxon>
        <taxon>Agaricomycotina</taxon>
        <taxon>Agaricomycetes</taxon>
        <taxon>Phallomycetidae</taxon>
        <taxon>Geastrales</taxon>
        <taxon>Sphaerobolaceae</taxon>
        <taxon>Sphaerobolus</taxon>
    </lineage>
</organism>
<sequence>MHRFRKKSDAKRAQVPDHLIASHPAPSSPNHRDISPEISLSLPPASDFRTSLILPSLSRRFTLLRDSNGDPVSIEDVRTKFAEQRAKGADNHITEEEEDMIVEELGKLRAANATSYLSANSSRSPNASSLSSPTTDSLFSSHQDNYTASIRGGVAPSTTSGMSTTTAYPPSSPSSATSRTAPRYSKRNSNNLFGSSSRFHDTSYMHGVGKGNVNSRSTVSLTGSDSQGGSVRSIRSLQSAENNGTKSIAPNAETQADAANQDKGPGLAPSSSSSVPPKPVLKEFSPHQMGRTTLALEEAIRGIEDEAEETIMIPRRSVSRAGTVNSRTQSPKPTETSTAGTPIPWMTDEPRVDDRDPEEVPVATPINQPPISSPLAQHPAPSKSPSPAPYIYRAGTTSPTPRLPGYIPGMPRPVTPRDVDSDRDDGLTGYSTTPRARSPAIPSNHSHHNSSHSFSPRHHTQSSVSSDVQSQPMLPPSILRSSRGTAPVPPLRTTSPALGLRSRGNSVSGIQVPSPLPSPPPDERFKSDFMMRRPLSPLGGSTAGYSISRPTTPSAGLWQSTSPLAQSYPSLPRNESPRPDVNYHMRNGSFTSNESHGETSQRLNNLANYPASPPWLPQARNGYQDTSLDLSVSSIELGLPLHSPFSTAGAKIAARVPTPISSHRARSPVNDSTAQDPILLNRVLSKRGGPRRMQTPPPQSPVSSVFTSAVQTPSSHSSSNVNVNMYMTTPSPLFSPLLNASSTSLSSSSSYHSWTEKSKKTGWDELINFDETKTDWKTLLDGPNGEVNGSDQSDVEDFENPDQILRNKLGISKKDLIDLQTRLVEDAINKRTHDLGARSPIRRRRMSGSRASISTSRSRATTSSTHACCGYQSPHTSARR</sequence>
<feature type="compositionally biased region" description="Low complexity" evidence="1">
    <location>
        <begin position="848"/>
        <end position="865"/>
    </location>
</feature>
<dbReference type="OrthoDB" id="3259825at2759"/>
<feature type="compositionally biased region" description="Basic and acidic residues" evidence="1">
    <location>
        <begin position="415"/>
        <end position="426"/>
    </location>
</feature>
<evidence type="ECO:0000256" key="1">
    <source>
        <dbReference type="SAM" id="MobiDB-lite"/>
    </source>
</evidence>
<gene>
    <name evidence="2" type="ORF">M422DRAFT_71022</name>
</gene>
<feature type="compositionally biased region" description="Basic residues" evidence="1">
    <location>
        <begin position="445"/>
        <end position="460"/>
    </location>
</feature>
<feature type="compositionally biased region" description="Low complexity" evidence="1">
    <location>
        <begin position="117"/>
        <end position="133"/>
    </location>
</feature>
<name>A0A0C9UY41_SPHS4</name>
<feature type="compositionally biased region" description="Polar residues" evidence="1">
    <location>
        <begin position="320"/>
        <end position="340"/>
    </location>
</feature>
<feature type="compositionally biased region" description="Polar residues" evidence="1">
    <location>
        <begin position="543"/>
        <end position="569"/>
    </location>
</feature>